<proteinExistence type="predicted"/>
<protein>
    <submittedName>
        <fullName evidence="1">Uncharacterized protein</fullName>
    </submittedName>
</protein>
<comment type="caution">
    <text evidence="1">The sequence shown here is derived from an EMBL/GenBank/DDBJ whole genome shotgun (WGS) entry which is preliminary data.</text>
</comment>
<evidence type="ECO:0000313" key="2">
    <source>
        <dbReference type="Proteomes" id="UP000828048"/>
    </source>
</evidence>
<dbReference type="EMBL" id="CM037154">
    <property type="protein sequence ID" value="KAH7861900.1"/>
    <property type="molecule type" value="Genomic_DNA"/>
</dbReference>
<gene>
    <name evidence="1" type="ORF">Vadar_032399</name>
</gene>
<dbReference type="Proteomes" id="UP000828048">
    <property type="component" value="Chromosome 4"/>
</dbReference>
<reference evidence="1 2" key="1">
    <citation type="journal article" date="2021" name="Hortic Res">
        <title>High-quality reference genome and annotation aids understanding of berry development for evergreen blueberry (Vaccinium darrowii).</title>
        <authorList>
            <person name="Yu J."/>
            <person name="Hulse-Kemp A.M."/>
            <person name="Babiker E."/>
            <person name="Staton M."/>
        </authorList>
    </citation>
    <scope>NUCLEOTIDE SEQUENCE [LARGE SCALE GENOMIC DNA]</scope>
    <source>
        <strain evidence="2">cv. NJ 8807/NJ 8810</strain>
        <tissue evidence="1">Young leaf</tissue>
    </source>
</reference>
<organism evidence="1 2">
    <name type="scientific">Vaccinium darrowii</name>
    <dbReference type="NCBI Taxonomy" id="229202"/>
    <lineage>
        <taxon>Eukaryota</taxon>
        <taxon>Viridiplantae</taxon>
        <taxon>Streptophyta</taxon>
        <taxon>Embryophyta</taxon>
        <taxon>Tracheophyta</taxon>
        <taxon>Spermatophyta</taxon>
        <taxon>Magnoliopsida</taxon>
        <taxon>eudicotyledons</taxon>
        <taxon>Gunneridae</taxon>
        <taxon>Pentapetalae</taxon>
        <taxon>asterids</taxon>
        <taxon>Ericales</taxon>
        <taxon>Ericaceae</taxon>
        <taxon>Vaccinioideae</taxon>
        <taxon>Vaccinieae</taxon>
        <taxon>Vaccinium</taxon>
    </lineage>
</organism>
<sequence>MSDDLRSATTDEGDEIRDYDVGHDDENLSNSAEDTGPSADQQSQPSTSLAQHQTSPTVAARRTSGRQRRGRGRTSGQRQGRGHGPTGSNTYRAFFASEEALRDFRESFQIPTNVELELILINPNNHRAPQPHETVVPIFAVCAAGLRFPIQTFTREFLNALDVTPAQLSLNTFRIVNGIAELKRLHNLEFILDDLFGVYYVGQNPTTGRVFLAPRSTDSVVHMFSTFGLPITSLPDSDKYANDFMFVRGRWDSDRMNPTYKTLASTRQRFANWQRIEAFFRVRDRAAPALLSYVPNYNTTLDQRWRQRRADKLATEEIRSRQVPNSPLAATTSQPQVSAPHPSVLSPLPSHPLRGAERLPVDRDSPDPFQSSDDIMGRSFTPKFLLYTTGVPASSAANAQTQAPTQASTSTDERPTVSKQERRKRRRSVGPDGNRSVASSTTVGDIGQSSLSSGGAESQNRTEEIPTENLNPDDAPWSPRLTYCNRQLELPKDMARVEKDGGDAFVVATQHMFTALQEMASIRDVYNERKKLLLGFEKKVEALNEENTQLKEENAKAKADASSAMKDAADNKKALDELGQKYTEAIQKAASLQVEVDKIPNALKAKEDESWDEAGKTIIKAYED</sequence>
<keyword evidence="2" id="KW-1185">Reference proteome</keyword>
<name>A0ACB7Z8H4_9ERIC</name>
<accession>A0ACB7Z8H4</accession>
<evidence type="ECO:0000313" key="1">
    <source>
        <dbReference type="EMBL" id="KAH7861900.1"/>
    </source>
</evidence>